<organism evidence="1">
    <name type="scientific">Siphoviridae sp. ctlQ13</name>
    <dbReference type="NCBI Taxonomy" id="2825648"/>
    <lineage>
        <taxon>Viruses</taxon>
        <taxon>Duplodnaviria</taxon>
        <taxon>Heunggongvirae</taxon>
        <taxon>Uroviricota</taxon>
        <taxon>Caudoviricetes</taxon>
    </lineage>
</organism>
<proteinExistence type="predicted"/>
<protein>
    <submittedName>
        <fullName evidence="1">Uncharacterized protein</fullName>
    </submittedName>
</protein>
<dbReference type="EMBL" id="BK015619">
    <property type="protein sequence ID" value="DAE16269.1"/>
    <property type="molecule type" value="Genomic_DNA"/>
</dbReference>
<evidence type="ECO:0000313" key="1">
    <source>
        <dbReference type="EMBL" id="DAE16269.1"/>
    </source>
</evidence>
<accession>A0A8S5QBY0</accession>
<sequence length="114" mass="12796">MKPTMTLFVKERTSSGTDRFGNESFTYSEPISVPGCLFAPFQPKDLEVSRPEGVEVTATAYFPRGWAERLRRAQVSPDGKRWFNVVGAPVDFPEQMIPKGWRWSCLVPLGVVDG</sequence>
<reference evidence="1" key="1">
    <citation type="journal article" date="2021" name="Proc. Natl. Acad. Sci. U.S.A.">
        <title>A Catalog of Tens of Thousands of Viruses from Human Metagenomes Reveals Hidden Associations with Chronic Diseases.</title>
        <authorList>
            <person name="Tisza M.J."/>
            <person name="Buck C.B."/>
        </authorList>
    </citation>
    <scope>NUCLEOTIDE SEQUENCE</scope>
    <source>
        <strain evidence="1">CtlQ13</strain>
    </source>
</reference>
<name>A0A8S5QBY0_9CAUD</name>